<reference evidence="1" key="1">
    <citation type="submission" date="2022-03" db="EMBL/GenBank/DDBJ databases">
        <title>Draft genome sequence of Aduncisulcus paluster, a free-living microaerophilic Fornicata.</title>
        <authorList>
            <person name="Yuyama I."/>
            <person name="Kume K."/>
            <person name="Tamura T."/>
            <person name="Inagaki Y."/>
            <person name="Hashimoto T."/>
        </authorList>
    </citation>
    <scope>NUCLEOTIDE SEQUENCE</scope>
    <source>
        <strain evidence="1">NY0171</strain>
    </source>
</reference>
<feature type="non-terminal residue" evidence="1">
    <location>
        <position position="156"/>
    </location>
</feature>
<evidence type="ECO:0008006" key="3">
    <source>
        <dbReference type="Google" id="ProtNLM"/>
    </source>
</evidence>
<proteinExistence type="predicted"/>
<sequence>MQPPFLKDFDSKKWLQFQRDLKIYVARGGTANWTTLVEPSLLKTLRLTARIGEEATPEELHEALNKKFAASTTQAYYDQLKEMKLEVLTPTALVKYTADFQEIVDRHPDFGDDEHVAAMFLRGLKIPRLSERTRSEVDTAGKKSDLEFVIQQTFTE</sequence>
<keyword evidence="2" id="KW-1185">Reference proteome</keyword>
<dbReference type="EMBL" id="BQXS01011642">
    <property type="protein sequence ID" value="GKT14995.1"/>
    <property type="molecule type" value="Genomic_DNA"/>
</dbReference>
<accession>A0ABQ5JXC7</accession>
<name>A0ABQ5JXC7_9EUKA</name>
<protein>
    <recommendedName>
        <fullName evidence="3">Retrotransposon gag domain-containing protein</fullName>
    </recommendedName>
</protein>
<evidence type="ECO:0000313" key="2">
    <source>
        <dbReference type="Proteomes" id="UP001057375"/>
    </source>
</evidence>
<comment type="caution">
    <text evidence="1">The sequence shown here is derived from an EMBL/GenBank/DDBJ whole genome shotgun (WGS) entry which is preliminary data.</text>
</comment>
<dbReference type="Proteomes" id="UP001057375">
    <property type="component" value="Unassembled WGS sequence"/>
</dbReference>
<gene>
    <name evidence="1" type="ORF">ADUPG1_010596</name>
</gene>
<organism evidence="1 2">
    <name type="scientific">Aduncisulcus paluster</name>
    <dbReference type="NCBI Taxonomy" id="2918883"/>
    <lineage>
        <taxon>Eukaryota</taxon>
        <taxon>Metamonada</taxon>
        <taxon>Carpediemonas-like organisms</taxon>
        <taxon>Aduncisulcus</taxon>
    </lineage>
</organism>
<evidence type="ECO:0000313" key="1">
    <source>
        <dbReference type="EMBL" id="GKT14995.1"/>
    </source>
</evidence>